<dbReference type="EMBL" id="CABWLC010000004">
    <property type="protein sequence ID" value="VXA81818.1"/>
    <property type="molecule type" value="Genomic_DNA"/>
</dbReference>
<gene>
    <name evidence="1" type="ORF">AERO8C_120315</name>
</gene>
<accession>A0A653KSS9</accession>
<name>A0A653KSS9_AERVE</name>
<proteinExistence type="predicted"/>
<evidence type="ECO:0000313" key="2">
    <source>
        <dbReference type="Proteomes" id="UP000439123"/>
    </source>
</evidence>
<dbReference type="Proteomes" id="UP000439123">
    <property type="component" value="Unassembled WGS sequence"/>
</dbReference>
<organism evidence="1 2">
    <name type="scientific">Aeromonas veronii</name>
    <dbReference type="NCBI Taxonomy" id="654"/>
    <lineage>
        <taxon>Bacteria</taxon>
        <taxon>Pseudomonadati</taxon>
        <taxon>Pseudomonadota</taxon>
        <taxon>Gammaproteobacteria</taxon>
        <taxon>Aeromonadales</taxon>
        <taxon>Aeromonadaceae</taxon>
        <taxon>Aeromonas</taxon>
    </lineage>
</organism>
<reference evidence="1 2" key="1">
    <citation type="submission" date="2019-10" db="EMBL/GenBank/DDBJ databases">
        <authorList>
            <person name="Karimi E."/>
        </authorList>
    </citation>
    <scope>NUCLEOTIDE SEQUENCE [LARGE SCALE GENOMIC DNA]</scope>
    <source>
        <strain evidence="1">Aeromonas sp. 8C</strain>
    </source>
</reference>
<protein>
    <submittedName>
        <fullName evidence="1">Uncharacterized protein</fullName>
    </submittedName>
</protein>
<sequence length="80" mass="8955">MATISGELNSNMIKFAPIEPSHRNAISGLQPLIATHRIAASEISTLSSLPLFLSVIEWITNNNRGCRRWRTTRWGKPVPE</sequence>
<evidence type="ECO:0000313" key="1">
    <source>
        <dbReference type="EMBL" id="VXA81818.1"/>
    </source>
</evidence>
<dbReference type="AlphaFoldDB" id="A0A653KSS9"/>